<dbReference type="PATRIC" id="fig|1195236.3.peg.3346"/>
<evidence type="ECO:0000313" key="1">
    <source>
        <dbReference type="EMBL" id="EMS71069.1"/>
    </source>
</evidence>
<evidence type="ECO:0000313" key="2">
    <source>
        <dbReference type="Proteomes" id="UP000014155"/>
    </source>
</evidence>
<gene>
    <name evidence="1" type="ORF">CTER_3121</name>
</gene>
<dbReference type="Gene3D" id="3.10.20.30">
    <property type="match status" value="1"/>
</dbReference>
<dbReference type="AlphaFoldDB" id="S0FPH4"/>
<name>S0FPH4_RUMCE</name>
<dbReference type="PANTHER" id="PTHR34472">
    <property type="entry name" value="SULFUR CARRIER PROTEIN THIS"/>
    <property type="match status" value="1"/>
</dbReference>
<organism evidence="1 2">
    <name type="scientific">Ruminiclostridium cellobioparum subsp. termitidis CT1112</name>
    <dbReference type="NCBI Taxonomy" id="1195236"/>
    <lineage>
        <taxon>Bacteria</taxon>
        <taxon>Bacillati</taxon>
        <taxon>Bacillota</taxon>
        <taxon>Clostridia</taxon>
        <taxon>Eubacteriales</taxon>
        <taxon>Oscillospiraceae</taxon>
        <taxon>Ruminiclostridium</taxon>
    </lineage>
</organism>
<dbReference type="EMBL" id="AORV01000043">
    <property type="protein sequence ID" value="EMS71069.1"/>
    <property type="molecule type" value="Genomic_DNA"/>
</dbReference>
<dbReference type="STRING" id="1195236.CTER_3121"/>
<dbReference type="InterPro" id="IPR012675">
    <property type="entry name" value="Beta-grasp_dom_sf"/>
</dbReference>
<proteinExistence type="predicted"/>
<dbReference type="Proteomes" id="UP000014155">
    <property type="component" value="Unassembled WGS sequence"/>
</dbReference>
<dbReference type="InterPro" id="IPR010035">
    <property type="entry name" value="Thi_S"/>
</dbReference>
<dbReference type="InterPro" id="IPR016155">
    <property type="entry name" value="Mopterin_synth/thiamin_S_b"/>
</dbReference>
<dbReference type="SUPFAM" id="SSF54285">
    <property type="entry name" value="MoaD/ThiS"/>
    <property type="match status" value="1"/>
</dbReference>
<keyword evidence="2" id="KW-1185">Reference proteome</keyword>
<reference evidence="1 2" key="1">
    <citation type="journal article" date="2013" name="Genome Announc.">
        <title>Draft Genome Sequence of the Cellulolytic, Mesophilic, Anaerobic Bacterium Clostridium termitidis Strain CT1112 (DSM 5398).</title>
        <authorList>
            <person name="Lal S."/>
            <person name="Ramachandran U."/>
            <person name="Zhang X."/>
            <person name="Munir R."/>
            <person name="Sparling R."/>
            <person name="Levin D.B."/>
        </authorList>
    </citation>
    <scope>NUCLEOTIDE SEQUENCE [LARGE SCALE GENOMIC DNA]</scope>
    <source>
        <strain evidence="1 2">CT1112</strain>
    </source>
</reference>
<accession>S0FPH4</accession>
<dbReference type="eggNOG" id="COG2104">
    <property type="taxonomic scope" value="Bacteria"/>
</dbReference>
<dbReference type="Pfam" id="PF02597">
    <property type="entry name" value="ThiS"/>
    <property type="match status" value="1"/>
</dbReference>
<dbReference type="CDD" id="cd00565">
    <property type="entry name" value="Ubl_ThiS"/>
    <property type="match status" value="1"/>
</dbReference>
<dbReference type="RefSeq" id="WP_004627062.1">
    <property type="nucleotide sequence ID" value="NZ_AORV01000043.1"/>
</dbReference>
<protein>
    <submittedName>
        <fullName evidence="1">Thiamine biosynthesis protein ThiS</fullName>
    </submittedName>
</protein>
<dbReference type="NCBIfam" id="TIGR01683">
    <property type="entry name" value="thiS"/>
    <property type="match status" value="1"/>
</dbReference>
<dbReference type="PANTHER" id="PTHR34472:SF1">
    <property type="entry name" value="SULFUR CARRIER PROTEIN THIS"/>
    <property type="match status" value="1"/>
</dbReference>
<comment type="caution">
    <text evidence="1">The sequence shown here is derived from an EMBL/GenBank/DDBJ whole genome shotgun (WGS) entry which is preliminary data.</text>
</comment>
<dbReference type="InterPro" id="IPR003749">
    <property type="entry name" value="ThiS/MoaD-like"/>
</dbReference>
<sequence length="71" mass="7985">MKIKVNGKEVVLEKELTVRGLLGFQNVEMQDYVTVQINDEFVSRDDFEALPVKDGDVVEFLYFMGGGAAEL</sequence>